<dbReference type="InterPro" id="IPR046844">
    <property type="entry name" value="Lon-like_helical"/>
</dbReference>
<dbReference type="InterPro" id="IPR027065">
    <property type="entry name" value="Lon_Prtase"/>
</dbReference>
<dbReference type="PROSITE" id="PS51786">
    <property type="entry name" value="LON_PROTEOLYTIC"/>
    <property type="match status" value="1"/>
</dbReference>
<keyword evidence="3" id="KW-0175">Coiled coil</keyword>
<evidence type="ECO:0000259" key="4">
    <source>
        <dbReference type="PROSITE" id="PS51786"/>
    </source>
</evidence>
<dbReference type="GO" id="GO:0004252">
    <property type="term" value="F:serine-type endopeptidase activity"/>
    <property type="evidence" value="ECO:0007669"/>
    <property type="project" value="UniProtKB-UniRule"/>
</dbReference>
<name>A0A1F6TNA5_9PROT</name>
<dbReference type="Pfam" id="PF05362">
    <property type="entry name" value="Lon_C"/>
    <property type="match status" value="1"/>
</dbReference>
<dbReference type="InterPro" id="IPR014721">
    <property type="entry name" value="Ribsml_uS5_D2-typ_fold_subgr"/>
</dbReference>
<dbReference type="PRINTS" id="PR00830">
    <property type="entry name" value="ENDOLAPTASE"/>
</dbReference>
<evidence type="ECO:0000313" key="6">
    <source>
        <dbReference type="Proteomes" id="UP000178885"/>
    </source>
</evidence>
<dbReference type="InterPro" id="IPR046843">
    <property type="entry name" value="LonB_AAA-LID"/>
</dbReference>
<proteinExistence type="inferred from homology"/>
<dbReference type="GO" id="GO:0030163">
    <property type="term" value="P:protein catabolic process"/>
    <property type="evidence" value="ECO:0007669"/>
    <property type="project" value="InterPro"/>
</dbReference>
<dbReference type="InterPro" id="IPR008269">
    <property type="entry name" value="Lon_proteolytic"/>
</dbReference>
<keyword evidence="2" id="KW-0378">Hydrolase</keyword>
<feature type="active site" evidence="2">
    <location>
        <position position="701"/>
    </location>
</feature>
<accession>A0A1F6TNA5</accession>
<comment type="similarity">
    <text evidence="2">Belongs to the peptidase S16 family.</text>
</comment>
<dbReference type="SUPFAM" id="SSF54211">
    <property type="entry name" value="Ribosomal protein S5 domain 2-like"/>
    <property type="match status" value="1"/>
</dbReference>
<dbReference type="GO" id="GO:0005524">
    <property type="term" value="F:ATP binding"/>
    <property type="evidence" value="ECO:0007669"/>
    <property type="project" value="InterPro"/>
</dbReference>
<keyword evidence="1 2" id="KW-0645">Protease</keyword>
<feature type="active site" evidence="2">
    <location>
        <position position="658"/>
    </location>
</feature>
<dbReference type="Gene3D" id="1.10.8.60">
    <property type="match status" value="1"/>
</dbReference>
<dbReference type="InterPro" id="IPR041699">
    <property type="entry name" value="AAA_32"/>
</dbReference>
<dbReference type="STRING" id="1817760.A2151_00715"/>
<dbReference type="AlphaFoldDB" id="A0A1F6TNA5"/>
<feature type="coiled-coil region" evidence="3">
    <location>
        <begin position="202"/>
        <end position="229"/>
    </location>
</feature>
<gene>
    <name evidence="5" type="ORF">A2151_00715</name>
</gene>
<dbReference type="Gene3D" id="3.40.50.300">
    <property type="entry name" value="P-loop containing nucleotide triphosphate hydrolases"/>
    <property type="match status" value="2"/>
</dbReference>
<dbReference type="InterPro" id="IPR020568">
    <property type="entry name" value="Ribosomal_Su5_D2-typ_SF"/>
</dbReference>
<evidence type="ECO:0000256" key="2">
    <source>
        <dbReference type="PROSITE-ProRule" id="PRU01122"/>
    </source>
</evidence>
<comment type="caution">
    <text evidence="5">The sequence shown here is derived from an EMBL/GenBank/DDBJ whole genome shotgun (WGS) entry which is preliminary data.</text>
</comment>
<comment type="catalytic activity">
    <reaction evidence="2">
        <text>Hydrolysis of proteins in presence of ATP.</text>
        <dbReference type="EC" id="3.4.21.53"/>
    </reaction>
</comment>
<evidence type="ECO:0000256" key="3">
    <source>
        <dbReference type="SAM" id="Coils"/>
    </source>
</evidence>
<reference evidence="5 6" key="1">
    <citation type="journal article" date="2016" name="Nat. Commun.">
        <title>Thousands of microbial genomes shed light on interconnected biogeochemical processes in an aquifer system.</title>
        <authorList>
            <person name="Anantharaman K."/>
            <person name="Brown C.T."/>
            <person name="Hug L.A."/>
            <person name="Sharon I."/>
            <person name="Castelle C.J."/>
            <person name="Probst A.J."/>
            <person name="Thomas B.C."/>
            <person name="Singh A."/>
            <person name="Wilkins M.J."/>
            <person name="Karaoz U."/>
            <person name="Brodie E.L."/>
            <person name="Williams K.H."/>
            <person name="Hubbard S.S."/>
            <person name="Banfield J.F."/>
        </authorList>
    </citation>
    <scope>NUCLEOTIDE SEQUENCE [LARGE SCALE GENOMIC DNA]</scope>
</reference>
<dbReference type="Gene3D" id="3.30.230.10">
    <property type="match status" value="1"/>
</dbReference>
<dbReference type="Pfam" id="PF20437">
    <property type="entry name" value="LonC_helical"/>
    <property type="match status" value="1"/>
</dbReference>
<dbReference type="Proteomes" id="UP000178885">
    <property type="component" value="Unassembled WGS sequence"/>
</dbReference>
<dbReference type="InterPro" id="IPR027417">
    <property type="entry name" value="P-loop_NTPase"/>
</dbReference>
<sequence>MAKVERLAPEALCKRCDPERLAFETTAELPDLTEVLGQARATEAIRFGIGIRRDGYNLYVLGEPGTGRRTVVHRFLEQRAAAEPAPSDWCYINDFEQPHKPRVLRLPAGTGARLRRDMEQLMEDLRAAIPAAFESEEYRSRRHELEEELKERREGAFDALRGEAEKHDIALIRTPGGMAFAPTRAGEVVSPEDFEKLPEPERKRIETAIASLQERLERIVHQLPQWRREGQRKIRDLDRDVTMSAVGQHIAELKKEYAALAEVLAYLDAVQQSVIENADDFKRTEEGPELSVFGISISRGAGAPSLRQYTVNLLVDHGATRGAPVVYEDNPTFNGLIGRAEHLAQMGALVTDFTLIKPGALHRANGGYLMLDARKVLLQPYAWEGLKRALASREVRVESLGQALSLVSTVSIEPAPIPLDVKVVLFGERLLYYLLHHYDPEFGELFKVAADFEDRMDRDPDGDRLYARLIATLARKENLLALDRAACARVIEQAARMAADTDKLSVRLRDIADLLREADYWAREDKRQVVTAADVQHALDAKIYRTDRVRQRLQEEIVRGTILIDTHGAKVGQINGLSVVDLGEFAFGHPSRITARARLGKGEVLDIQREVELSGPIHSKGVLILSGFLGARYCPDRPLSLAASLTFEQTYGEVEGDSASSAELYALLSALAEAPIRQSFAVTGSVNQHGEIQAIGGVNEKIEGFFDVCKRRGLTGEQGVLIPAANVRHLMLRHDVVQAVAEGKFHIYPVATIDQGIEILTGLPAGERDENGLFPDGSINERVEVKLMVFAEQARSFAAGGAGGEEP</sequence>
<evidence type="ECO:0000256" key="1">
    <source>
        <dbReference type="ARBA" id="ARBA00022670"/>
    </source>
</evidence>
<dbReference type="SUPFAM" id="SSF52540">
    <property type="entry name" value="P-loop containing nucleoside triphosphate hydrolases"/>
    <property type="match status" value="1"/>
</dbReference>
<organism evidence="5 6">
    <name type="scientific">Candidatus Muproteobacteria bacterium RBG_16_65_34</name>
    <dbReference type="NCBI Taxonomy" id="1817760"/>
    <lineage>
        <taxon>Bacteria</taxon>
        <taxon>Pseudomonadati</taxon>
        <taxon>Pseudomonadota</taxon>
        <taxon>Candidatus Muproteobacteria</taxon>
    </lineage>
</organism>
<dbReference type="GO" id="GO:0006508">
    <property type="term" value="P:proteolysis"/>
    <property type="evidence" value="ECO:0007669"/>
    <property type="project" value="UniProtKB-KW"/>
</dbReference>
<evidence type="ECO:0000313" key="5">
    <source>
        <dbReference type="EMBL" id="OGI46627.1"/>
    </source>
</evidence>
<dbReference type="EC" id="3.4.21.53" evidence="2"/>
<dbReference type="GO" id="GO:0004176">
    <property type="term" value="F:ATP-dependent peptidase activity"/>
    <property type="evidence" value="ECO:0007669"/>
    <property type="project" value="UniProtKB-UniRule"/>
</dbReference>
<dbReference type="Pfam" id="PF13654">
    <property type="entry name" value="AAA_32"/>
    <property type="match status" value="1"/>
</dbReference>
<dbReference type="Pfam" id="PF20436">
    <property type="entry name" value="LonB_AAA-LID"/>
    <property type="match status" value="1"/>
</dbReference>
<keyword evidence="2" id="KW-0720">Serine protease</keyword>
<dbReference type="EMBL" id="MFSU01000077">
    <property type="protein sequence ID" value="OGI46627.1"/>
    <property type="molecule type" value="Genomic_DNA"/>
</dbReference>
<protein>
    <recommendedName>
        <fullName evidence="2">endopeptidase La</fullName>
        <ecNumber evidence="2">3.4.21.53</ecNumber>
    </recommendedName>
</protein>
<feature type="domain" description="Lon proteolytic" evidence="4">
    <location>
        <begin position="568"/>
        <end position="763"/>
    </location>
</feature>
<dbReference type="PANTHER" id="PTHR10046">
    <property type="entry name" value="ATP DEPENDENT LON PROTEASE FAMILY MEMBER"/>
    <property type="match status" value="1"/>
</dbReference>